<feature type="transmembrane region" description="Helical" evidence="4">
    <location>
        <begin position="71"/>
        <end position="89"/>
    </location>
</feature>
<evidence type="ECO:0000256" key="4">
    <source>
        <dbReference type="SAM" id="Phobius"/>
    </source>
</evidence>
<dbReference type="InterPro" id="IPR051091">
    <property type="entry name" value="O-Glucosyltr/Glycosyltrsf_90"/>
</dbReference>
<feature type="domain" description="Glycosyl transferase CAP10" evidence="5">
    <location>
        <begin position="369"/>
        <end position="654"/>
    </location>
</feature>
<dbReference type="InParanoid" id="A0A2P6N7K8"/>
<evidence type="ECO:0000256" key="2">
    <source>
        <dbReference type="ARBA" id="ARBA00022679"/>
    </source>
</evidence>
<reference evidence="6 7" key="1">
    <citation type="journal article" date="2018" name="Genome Biol. Evol.">
        <title>Multiple Roots of Fruiting Body Formation in Amoebozoa.</title>
        <authorList>
            <person name="Hillmann F."/>
            <person name="Forbes G."/>
            <person name="Novohradska S."/>
            <person name="Ferling I."/>
            <person name="Riege K."/>
            <person name="Groth M."/>
            <person name="Westermann M."/>
            <person name="Marz M."/>
            <person name="Spaller T."/>
            <person name="Winckler T."/>
            <person name="Schaap P."/>
            <person name="Glockner G."/>
        </authorList>
    </citation>
    <scope>NUCLEOTIDE SEQUENCE [LARGE SCALE GENOMIC DNA]</scope>
    <source>
        <strain evidence="6 7">Jena</strain>
    </source>
</reference>
<evidence type="ECO:0000259" key="5">
    <source>
        <dbReference type="SMART" id="SM00672"/>
    </source>
</evidence>
<evidence type="ECO:0000313" key="7">
    <source>
        <dbReference type="Proteomes" id="UP000241769"/>
    </source>
</evidence>
<feature type="region of interest" description="Disordered" evidence="3">
    <location>
        <begin position="297"/>
        <end position="320"/>
    </location>
</feature>
<dbReference type="AlphaFoldDB" id="A0A2P6N7K8"/>
<dbReference type="GO" id="GO:0016740">
    <property type="term" value="F:transferase activity"/>
    <property type="evidence" value="ECO:0007669"/>
    <property type="project" value="UniProtKB-KW"/>
</dbReference>
<proteinExistence type="inferred from homology"/>
<keyword evidence="4" id="KW-0812">Transmembrane</keyword>
<dbReference type="InterPro" id="IPR006598">
    <property type="entry name" value="CAP10"/>
</dbReference>
<keyword evidence="2" id="KW-0808">Transferase</keyword>
<evidence type="ECO:0000256" key="3">
    <source>
        <dbReference type="SAM" id="MobiDB-lite"/>
    </source>
</evidence>
<keyword evidence="7" id="KW-1185">Reference proteome</keyword>
<sequence length="706" mass="80638">MDTRLLRTFLSNRLGRTTASSETTPETKVLFGSLVIDDSCGARCRVPGYLPDKDLEVKEGPQDNMSSSRTATGLLFVFLAFSFTVFLFTQGDVATVAKNVQGDHLRYRPVDTATIKREHPIPKLLSQSEKVYLRKFRRAKRLRNLEYARKDYKDRYGLDPPNGFDQWHAFRNQHTTDQAPSMVEYDDLMEELLPYRAIHPKVLRARSWMLAQQWNRMLIVKMTPGKNMTWGPQSGTGTPYIEKDTIAFMQHMSTHYDLPDVELPINLSQFGRVTIPYERINEYRAAARKGEYLIGEDDKTEPNLSKPEINLKGTSPGPNNTMMHIYQKTCPPNSPLRMAKINARAGWDYKIDFHRVRNTMDGTTETGGFVSDLKMSVDICQQADMQEIAGWLISPLYDYTTVVNDLFPMLSRAKLGNANDIRVPDGSYSWRDAEWQSNPRYPSIFEEKKDAMIFRGTDTGGTVYNEAWRGMHRHRLLLRANRTSDVSAMEPILVDTEEGAKEVNVPGHVMDTAFSDMGFNDIMYVNASIQKEEMIRLGMLKPEVDFEEFGGYKYIVDVDGHGMSARFKKLLKMDSLVVKSIMCTEWFTNAFVPWYHYVPLNFRFTDLYSLITYFGGFGSVPQVLDKMEAEGKRVEGLTAEGRVTLNKAKKHIEEAEKMITAGKLFTETNLRAVDAEIFLYRFILEWARMQDIGGKGGSLCEFGGCE</sequence>
<evidence type="ECO:0000313" key="6">
    <source>
        <dbReference type="EMBL" id="PRP79938.1"/>
    </source>
</evidence>
<accession>A0A2P6N7K8</accession>
<dbReference type="OrthoDB" id="541052at2759"/>
<evidence type="ECO:0000256" key="1">
    <source>
        <dbReference type="ARBA" id="ARBA00010118"/>
    </source>
</evidence>
<keyword evidence="4" id="KW-0472">Membrane</keyword>
<dbReference type="EMBL" id="MDYQ01000165">
    <property type="protein sequence ID" value="PRP79938.1"/>
    <property type="molecule type" value="Genomic_DNA"/>
</dbReference>
<gene>
    <name evidence="6" type="ORF">PROFUN_05914</name>
</gene>
<dbReference type="Proteomes" id="UP000241769">
    <property type="component" value="Unassembled WGS sequence"/>
</dbReference>
<comment type="caution">
    <text evidence="6">The sequence shown here is derived from an EMBL/GenBank/DDBJ whole genome shotgun (WGS) entry which is preliminary data.</text>
</comment>
<organism evidence="6 7">
    <name type="scientific">Planoprotostelium fungivorum</name>
    <dbReference type="NCBI Taxonomy" id="1890364"/>
    <lineage>
        <taxon>Eukaryota</taxon>
        <taxon>Amoebozoa</taxon>
        <taxon>Evosea</taxon>
        <taxon>Variosea</taxon>
        <taxon>Cavosteliida</taxon>
        <taxon>Cavosteliaceae</taxon>
        <taxon>Planoprotostelium</taxon>
    </lineage>
</organism>
<name>A0A2P6N7K8_9EUKA</name>
<protein>
    <recommendedName>
        <fullName evidence="5">Glycosyl transferase CAP10 domain-containing protein</fullName>
    </recommendedName>
</protein>
<dbReference type="PANTHER" id="PTHR12203">
    <property type="entry name" value="KDEL LYS-ASP-GLU-LEU CONTAINING - RELATED"/>
    <property type="match status" value="1"/>
</dbReference>
<dbReference type="SMART" id="SM00672">
    <property type="entry name" value="CAP10"/>
    <property type="match status" value="1"/>
</dbReference>
<comment type="similarity">
    <text evidence="1">Belongs to the glycosyltransferase 90 family.</text>
</comment>
<dbReference type="Pfam" id="PF05686">
    <property type="entry name" value="Glyco_transf_90"/>
    <property type="match status" value="1"/>
</dbReference>
<keyword evidence="4" id="KW-1133">Transmembrane helix</keyword>
<dbReference type="PANTHER" id="PTHR12203:SF35">
    <property type="entry name" value="PROTEIN O-GLUCOSYLTRANSFERASE 1"/>
    <property type="match status" value="1"/>
</dbReference>